<dbReference type="EMBL" id="GBHO01030936">
    <property type="protein sequence ID" value="JAG12668.1"/>
    <property type="molecule type" value="Transcribed_RNA"/>
</dbReference>
<organism evidence="2">
    <name type="scientific">Lygus hesperus</name>
    <name type="common">Western plant bug</name>
    <dbReference type="NCBI Taxonomy" id="30085"/>
    <lineage>
        <taxon>Eukaryota</taxon>
        <taxon>Metazoa</taxon>
        <taxon>Ecdysozoa</taxon>
        <taxon>Arthropoda</taxon>
        <taxon>Hexapoda</taxon>
        <taxon>Insecta</taxon>
        <taxon>Pterygota</taxon>
        <taxon>Neoptera</taxon>
        <taxon>Paraneoptera</taxon>
        <taxon>Hemiptera</taxon>
        <taxon>Heteroptera</taxon>
        <taxon>Panheteroptera</taxon>
        <taxon>Cimicomorpha</taxon>
        <taxon>Miridae</taxon>
        <taxon>Mirini</taxon>
        <taxon>Lygus</taxon>
    </lineage>
</organism>
<feature type="compositionally biased region" description="Gly residues" evidence="1">
    <location>
        <begin position="38"/>
        <end position="47"/>
    </location>
</feature>
<feature type="region of interest" description="Disordered" evidence="1">
    <location>
        <begin position="1"/>
        <end position="78"/>
    </location>
</feature>
<gene>
    <name evidence="2" type="ORF">CM83_38700</name>
</gene>
<name>A0A0A9X1M5_LYGHE</name>
<proteinExistence type="predicted"/>
<protein>
    <submittedName>
        <fullName evidence="2">Uncharacterized protein</fullName>
    </submittedName>
</protein>
<feature type="compositionally biased region" description="Acidic residues" evidence="1">
    <location>
        <begin position="9"/>
        <end position="25"/>
    </location>
</feature>
<reference evidence="2" key="1">
    <citation type="journal article" date="2014" name="PLoS ONE">
        <title>Transcriptome-Based Identification of ABC Transporters in the Western Tarnished Plant Bug Lygus hesperus.</title>
        <authorList>
            <person name="Hull J.J."/>
            <person name="Chaney K."/>
            <person name="Geib S.M."/>
            <person name="Fabrick J.A."/>
            <person name="Brent C.S."/>
            <person name="Walsh D."/>
            <person name="Lavine L.C."/>
        </authorList>
    </citation>
    <scope>NUCLEOTIDE SEQUENCE</scope>
</reference>
<evidence type="ECO:0000256" key="1">
    <source>
        <dbReference type="SAM" id="MobiDB-lite"/>
    </source>
</evidence>
<sequence>MNTMSEAETVSETDSVSEADSESVEADGTGETVSAGPADGGDGGCYGGDASSVSPTGGDSVSSVSPAGGGGLSGVGDGVGLLTNGNFVGVSGKSEGDAASEDVPGAFSVLLDQLSVLGESDVSGVEGDGEGVGVDSDDGGGGASREGQQNDC</sequence>
<evidence type="ECO:0000313" key="2">
    <source>
        <dbReference type="EMBL" id="JAG12668.1"/>
    </source>
</evidence>
<feature type="compositionally biased region" description="Gly residues" evidence="1">
    <location>
        <begin position="67"/>
        <end position="78"/>
    </location>
</feature>
<feature type="region of interest" description="Disordered" evidence="1">
    <location>
        <begin position="120"/>
        <end position="152"/>
    </location>
</feature>
<reference evidence="2" key="2">
    <citation type="submission" date="2014-07" db="EMBL/GenBank/DDBJ databases">
        <authorList>
            <person name="Hull J."/>
        </authorList>
    </citation>
    <scope>NUCLEOTIDE SEQUENCE</scope>
</reference>
<dbReference type="AlphaFoldDB" id="A0A0A9X1M5"/>
<feature type="compositionally biased region" description="Low complexity" evidence="1">
    <location>
        <begin position="48"/>
        <end position="66"/>
    </location>
</feature>
<accession>A0A0A9X1M5</accession>